<keyword evidence="3 6" id="KW-0812">Transmembrane</keyword>
<evidence type="ECO:0000256" key="6">
    <source>
        <dbReference type="SAM" id="Phobius"/>
    </source>
</evidence>
<evidence type="ECO:0000256" key="4">
    <source>
        <dbReference type="ARBA" id="ARBA00022989"/>
    </source>
</evidence>
<reference evidence="7 8" key="1">
    <citation type="submission" date="2018-06" db="EMBL/GenBank/DDBJ databases">
        <title>Genomic Encyclopedia of Type Strains, Phase IV (KMG-IV): sequencing the most valuable type-strain genomes for metagenomic binning, comparative biology and taxonomic classification.</title>
        <authorList>
            <person name="Goeker M."/>
        </authorList>
    </citation>
    <scope>NUCLEOTIDE SEQUENCE [LARGE SCALE GENOMIC DNA]</scope>
    <source>
        <strain evidence="7 8">DSM 24875</strain>
    </source>
</reference>
<dbReference type="NCBIfam" id="NF008630">
    <property type="entry name" value="PRK11618.1"/>
    <property type="match status" value="1"/>
</dbReference>
<dbReference type="AlphaFoldDB" id="A0A366FGT9"/>
<evidence type="ECO:0000256" key="1">
    <source>
        <dbReference type="ARBA" id="ARBA00004651"/>
    </source>
</evidence>
<dbReference type="RefSeq" id="WP_113889371.1">
    <property type="nucleotide sequence ID" value="NZ_QNRK01000011.1"/>
</dbReference>
<evidence type="ECO:0000256" key="5">
    <source>
        <dbReference type="ARBA" id="ARBA00023136"/>
    </source>
</evidence>
<dbReference type="OrthoDB" id="5422926at2"/>
<dbReference type="CDD" id="cd06579">
    <property type="entry name" value="TM_PBP1_transp_AraH_like"/>
    <property type="match status" value="1"/>
</dbReference>
<feature type="transmembrane region" description="Helical" evidence="6">
    <location>
        <begin position="6"/>
        <end position="26"/>
    </location>
</feature>
<sequence length="320" mass="32919">MNEKFLPLLATIAVFVAIFVIGGLLYNNFMSTQVLGDILADNAFIITAAFGTTFVILSGGIDLSIGSMIGFVGVVIANLDLAGWHPLLAAALMLGFGFLFGALQGLIIDICDIQPFIVTLAGLFLLRGACFMINLDSVPIQNGFVGWFSGLGIPLPGGGVLRSSAIVMLLALAGGIVIAHFTRFGANVYAIGGDRTSATLMGVPVRRTTVGIYALGGFYSALGGVIYAFYTSSGYPLAGSGAELTAIASVVLGGTMLTGGVGMVAGTLFGGMILGLIATIIIFNGTLNGAWIMIVSGVLLFVFIVLQRSLVGSLRMRGAA</sequence>
<dbReference type="Pfam" id="PF02653">
    <property type="entry name" value="BPD_transp_2"/>
    <property type="match status" value="1"/>
</dbReference>
<dbReference type="InterPro" id="IPR001851">
    <property type="entry name" value="ABC_transp_permease"/>
</dbReference>
<evidence type="ECO:0000256" key="2">
    <source>
        <dbReference type="ARBA" id="ARBA00022475"/>
    </source>
</evidence>
<name>A0A366FGT9_9HYPH</name>
<protein>
    <submittedName>
        <fullName evidence="7">Monosaccharide ABC transporter membrane protein (CUT2 family)</fullName>
    </submittedName>
</protein>
<feature type="transmembrane region" description="Helical" evidence="6">
    <location>
        <begin position="264"/>
        <end position="283"/>
    </location>
</feature>
<feature type="transmembrane region" description="Helical" evidence="6">
    <location>
        <begin position="167"/>
        <end position="189"/>
    </location>
</feature>
<feature type="transmembrane region" description="Helical" evidence="6">
    <location>
        <begin position="210"/>
        <end position="230"/>
    </location>
</feature>
<keyword evidence="2" id="KW-1003">Cell membrane</keyword>
<feature type="transmembrane region" description="Helical" evidence="6">
    <location>
        <begin position="38"/>
        <end position="57"/>
    </location>
</feature>
<keyword evidence="5 6" id="KW-0472">Membrane</keyword>
<feature type="transmembrane region" description="Helical" evidence="6">
    <location>
        <begin position="236"/>
        <end position="257"/>
    </location>
</feature>
<comment type="caution">
    <text evidence="7">The sequence shown here is derived from an EMBL/GenBank/DDBJ whole genome shotgun (WGS) entry which is preliminary data.</text>
</comment>
<dbReference type="PANTHER" id="PTHR32196:SF63">
    <property type="entry name" value="INNER MEMBRANE ABC TRANSPORTER PERMEASE PROTEIN YJFF"/>
    <property type="match status" value="1"/>
</dbReference>
<evidence type="ECO:0000313" key="7">
    <source>
        <dbReference type="EMBL" id="RBP13817.1"/>
    </source>
</evidence>
<feature type="transmembrane region" description="Helical" evidence="6">
    <location>
        <begin position="88"/>
        <end position="107"/>
    </location>
</feature>
<dbReference type="PANTHER" id="PTHR32196">
    <property type="entry name" value="ABC TRANSPORTER PERMEASE PROTEIN YPHD-RELATED-RELATED"/>
    <property type="match status" value="1"/>
</dbReference>
<gene>
    <name evidence="7" type="ORF">DFR50_11179</name>
</gene>
<keyword evidence="4 6" id="KW-1133">Transmembrane helix</keyword>
<proteinExistence type="predicted"/>
<keyword evidence="8" id="KW-1185">Reference proteome</keyword>
<organism evidence="7 8">
    <name type="scientific">Roseiarcus fermentans</name>
    <dbReference type="NCBI Taxonomy" id="1473586"/>
    <lineage>
        <taxon>Bacteria</taxon>
        <taxon>Pseudomonadati</taxon>
        <taxon>Pseudomonadota</taxon>
        <taxon>Alphaproteobacteria</taxon>
        <taxon>Hyphomicrobiales</taxon>
        <taxon>Roseiarcaceae</taxon>
        <taxon>Roseiarcus</taxon>
    </lineage>
</organism>
<accession>A0A366FGT9</accession>
<dbReference type="GO" id="GO:0005886">
    <property type="term" value="C:plasma membrane"/>
    <property type="evidence" value="ECO:0007669"/>
    <property type="project" value="UniProtKB-SubCell"/>
</dbReference>
<dbReference type="Proteomes" id="UP000253529">
    <property type="component" value="Unassembled WGS sequence"/>
</dbReference>
<comment type="subcellular location">
    <subcellularLocation>
        <location evidence="1">Cell membrane</location>
        <topology evidence="1">Multi-pass membrane protein</topology>
    </subcellularLocation>
</comment>
<feature type="transmembrane region" description="Helical" evidence="6">
    <location>
        <begin position="113"/>
        <end position="132"/>
    </location>
</feature>
<dbReference type="GO" id="GO:0022857">
    <property type="term" value="F:transmembrane transporter activity"/>
    <property type="evidence" value="ECO:0007669"/>
    <property type="project" value="InterPro"/>
</dbReference>
<evidence type="ECO:0000256" key="3">
    <source>
        <dbReference type="ARBA" id="ARBA00022692"/>
    </source>
</evidence>
<dbReference type="EMBL" id="QNRK01000011">
    <property type="protein sequence ID" value="RBP13817.1"/>
    <property type="molecule type" value="Genomic_DNA"/>
</dbReference>
<evidence type="ECO:0000313" key="8">
    <source>
        <dbReference type="Proteomes" id="UP000253529"/>
    </source>
</evidence>
<feature type="transmembrane region" description="Helical" evidence="6">
    <location>
        <begin position="289"/>
        <end position="306"/>
    </location>
</feature>